<evidence type="ECO:0000313" key="1">
    <source>
        <dbReference type="EMBL" id="GIY97662.1"/>
    </source>
</evidence>
<protein>
    <submittedName>
        <fullName evidence="1">Uncharacterized protein</fullName>
    </submittedName>
</protein>
<reference evidence="1 2" key="1">
    <citation type="submission" date="2021-06" db="EMBL/GenBank/DDBJ databases">
        <title>Caerostris extrusa draft genome.</title>
        <authorList>
            <person name="Kono N."/>
            <person name="Arakawa K."/>
        </authorList>
    </citation>
    <scope>NUCLEOTIDE SEQUENCE [LARGE SCALE GENOMIC DNA]</scope>
</reference>
<comment type="caution">
    <text evidence="1">The sequence shown here is derived from an EMBL/GenBank/DDBJ whole genome shotgun (WGS) entry which is preliminary data.</text>
</comment>
<sequence length="113" mass="13079">MGYKTHSQRGREQHPWWAFLKFVFKINLASVKGHVEKKMPEKENIAGGVVSMQVSKNRFSSVLCVTDTTLKTSKFTGYQDRVFLIGLDCLIRILRFSPTFEIPIRSHYPQTED</sequence>
<keyword evidence="2" id="KW-1185">Reference proteome</keyword>
<accession>A0AAV4XRL2</accession>
<dbReference type="Proteomes" id="UP001054945">
    <property type="component" value="Unassembled WGS sequence"/>
</dbReference>
<dbReference type="AlphaFoldDB" id="A0AAV4XRL2"/>
<organism evidence="1 2">
    <name type="scientific">Caerostris extrusa</name>
    <name type="common">Bark spider</name>
    <name type="synonym">Caerostris bankana</name>
    <dbReference type="NCBI Taxonomy" id="172846"/>
    <lineage>
        <taxon>Eukaryota</taxon>
        <taxon>Metazoa</taxon>
        <taxon>Ecdysozoa</taxon>
        <taxon>Arthropoda</taxon>
        <taxon>Chelicerata</taxon>
        <taxon>Arachnida</taxon>
        <taxon>Araneae</taxon>
        <taxon>Araneomorphae</taxon>
        <taxon>Entelegynae</taxon>
        <taxon>Araneoidea</taxon>
        <taxon>Araneidae</taxon>
        <taxon>Caerostris</taxon>
    </lineage>
</organism>
<evidence type="ECO:0000313" key="2">
    <source>
        <dbReference type="Proteomes" id="UP001054945"/>
    </source>
</evidence>
<proteinExistence type="predicted"/>
<gene>
    <name evidence="1" type="ORF">CEXT_527781</name>
</gene>
<dbReference type="EMBL" id="BPLR01018197">
    <property type="protein sequence ID" value="GIY97662.1"/>
    <property type="molecule type" value="Genomic_DNA"/>
</dbReference>
<name>A0AAV4XRL2_CAEEX</name>